<dbReference type="InterPro" id="IPR036388">
    <property type="entry name" value="WH-like_DNA-bd_sf"/>
</dbReference>
<reference evidence="1 2" key="1">
    <citation type="journal article" date="2016" name="Nat. Microbiol.">
        <title>Genomic inference of the metabolism of cosmopolitan subsurface Archaea, Hadesarchaea.</title>
        <authorList>
            <person name="Baker B.J."/>
            <person name="Saw J.H."/>
            <person name="Lind A.E."/>
            <person name="Lazar C.S."/>
            <person name="Hinrichs K.-U."/>
            <person name="Teske A.P."/>
            <person name="Ettema T.J."/>
        </authorList>
    </citation>
    <scope>NUCLEOTIDE SEQUENCE [LARGE SCALE GENOMIC DNA]</scope>
</reference>
<dbReference type="STRING" id="1776334.APZ16_03975"/>
<dbReference type="EMBL" id="LQMQ01000013">
    <property type="protein sequence ID" value="KUO41857.1"/>
    <property type="molecule type" value="Genomic_DNA"/>
</dbReference>
<dbReference type="Gene3D" id="1.10.10.10">
    <property type="entry name" value="Winged helix-like DNA-binding domain superfamily/Winged helix DNA-binding domain"/>
    <property type="match status" value="1"/>
</dbReference>
<proteinExistence type="predicted"/>
<comment type="caution">
    <text evidence="1">The sequence shown here is derived from an EMBL/GenBank/DDBJ whole genome shotgun (WGS) entry which is preliminary data.</text>
</comment>
<dbReference type="Proteomes" id="UP000074294">
    <property type="component" value="Unassembled WGS sequence"/>
</dbReference>
<evidence type="ECO:0000313" key="2">
    <source>
        <dbReference type="Proteomes" id="UP000074294"/>
    </source>
</evidence>
<evidence type="ECO:0000313" key="1">
    <source>
        <dbReference type="EMBL" id="KUO41857.1"/>
    </source>
</evidence>
<protein>
    <submittedName>
        <fullName evidence="1">Uncharacterized protein</fullName>
    </submittedName>
</protein>
<sequence>MRQRVQVKCPICGKQFDLDLDISTYVTAEAVPAQSRKPISLILRGNEAKVDFVLRAMRALASKEPSGMVEVEEIVDLAEKVGLEREEVDEVLAAEKRAGHIYEPKPGVVCFTIPPERSKG</sequence>
<organism evidence="1 2">
    <name type="scientific">Hadarchaeum yellowstonense</name>
    <dbReference type="NCBI Taxonomy" id="1776334"/>
    <lineage>
        <taxon>Archaea</taxon>
        <taxon>Methanobacteriati</taxon>
        <taxon>Candidatus Hadarchaeota</taxon>
        <taxon>Candidatus Hadarchaeia</taxon>
        <taxon>Candidatus Hadarchaeales</taxon>
        <taxon>Candidatus Hadarchaeaceae</taxon>
        <taxon>Candidatus Hadarchaeum</taxon>
    </lineage>
</organism>
<accession>A0A147JZE5</accession>
<gene>
    <name evidence="1" type="ORF">APZ16_03975</name>
</gene>
<name>A0A147JZE5_HADYE</name>
<dbReference type="AlphaFoldDB" id="A0A147JZE5"/>